<organism evidence="4 5">
    <name type="scientific">Solirubrobacter deserti</name>
    <dbReference type="NCBI Taxonomy" id="2282478"/>
    <lineage>
        <taxon>Bacteria</taxon>
        <taxon>Bacillati</taxon>
        <taxon>Actinomycetota</taxon>
        <taxon>Thermoleophilia</taxon>
        <taxon>Solirubrobacterales</taxon>
        <taxon>Solirubrobacteraceae</taxon>
        <taxon>Solirubrobacter</taxon>
    </lineage>
</organism>
<name>A0ABT4RNM6_9ACTN</name>
<dbReference type="InterPro" id="IPR051259">
    <property type="entry name" value="rRNA_Methyltransferase"/>
</dbReference>
<evidence type="ECO:0000313" key="5">
    <source>
        <dbReference type="Proteomes" id="UP001147700"/>
    </source>
</evidence>
<dbReference type="Gene3D" id="3.40.1280.10">
    <property type="match status" value="1"/>
</dbReference>
<protein>
    <recommendedName>
        <fullName evidence="3">tRNA/rRNA methyltransferase SpoU type domain-containing protein</fullName>
    </recommendedName>
</protein>
<evidence type="ECO:0000256" key="2">
    <source>
        <dbReference type="ARBA" id="ARBA00022679"/>
    </source>
</evidence>
<keyword evidence="5" id="KW-1185">Reference proteome</keyword>
<dbReference type="Pfam" id="PF00588">
    <property type="entry name" value="SpoU_methylase"/>
    <property type="match status" value="1"/>
</dbReference>
<keyword evidence="1" id="KW-0489">Methyltransferase</keyword>
<keyword evidence="2" id="KW-0808">Transferase</keyword>
<dbReference type="InterPro" id="IPR029028">
    <property type="entry name" value="Alpha/beta_knot_MTases"/>
</dbReference>
<dbReference type="InterPro" id="IPR029026">
    <property type="entry name" value="tRNA_m1G_MTases_N"/>
</dbReference>
<dbReference type="PANTHER" id="PTHR43191">
    <property type="entry name" value="RRNA METHYLTRANSFERASE 3"/>
    <property type="match status" value="1"/>
</dbReference>
<dbReference type="Proteomes" id="UP001147700">
    <property type="component" value="Unassembled WGS sequence"/>
</dbReference>
<evidence type="ECO:0000256" key="1">
    <source>
        <dbReference type="ARBA" id="ARBA00022603"/>
    </source>
</evidence>
<dbReference type="InterPro" id="IPR001537">
    <property type="entry name" value="SpoU_MeTrfase"/>
</dbReference>
<dbReference type="EMBL" id="JAPCID010000031">
    <property type="protein sequence ID" value="MDA0139911.1"/>
    <property type="molecule type" value="Genomic_DNA"/>
</dbReference>
<evidence type="ECO:0000259" key="3">
    <source>
        <dbReference type="Pfam" id="PF00588"/>
    </source>
</evidence>
<dbReference type="PANTHER" id="PTHR43191:SF2">
    <property type="entry name" value="RRNA METHYLTRANSFERASE 3, MITOCHONDRIAL"/>
    <property type="match status" value="1"/>
</dbReference>
<feature type="domain" description="tRNA/rRNA methyltransferase SpoU type" evidence="3">
    <location>
        <begin position="74"/>
        <end position="199"/>
    </location>
</feature>
<comment type="caution">
    <text evidence="4">The sequence shown here is derived from an EMBL/GenBank/DDBJ whole genome shotgun (WGS) entry which is preliminary data.</text>
</comment>
<dbReference type="RefSeq" id="WP_202952593.1">
    <property type="nucleotide sequence ID" value="NZ_JAPCID010000031.1"/>
</dbReference>
<reference evidence="4" key="1">
    <citation type="submission" date="2022-10" db="EMBL/GenBank/DDBJ databases">
        <title>The WGS of Solirubrobacter sp. CPCC 204708.</title>
        <authorList>
            <person name="Jiang Z."/>
        </authorList>
    </citation>
    <scope>NUCLEOTIDE SEQUENCE</scope>
    <source>
        <strain evidence="4">CPCC 204708</strain>
    </source>
</reference>
<gene>
    <name evidence="4" type="ORF">OJ962_20580</name>
</gene>
<proteinExistence type="predicted"/>
<evidence type="ECO:0000313" key="4">
    <source>
        <dbReference type="EMBL" id="MDA0139911.1"/>
    </source>
</evidence>
<dbReference type="SUPFAM" id="SSF75217">
    <property type="entry name" value="alpha/beta knot"/>
    <property type="match status" value="1"/>
</dbReference>
<sequence>MDVRLEGFHALKHALRFGAEIVSVTGDAAEIERMRALLAPDLTLPPIEPGEEIVTVARRPAYALAAALQRSGPVIYLEEPRHLGNLGAAIRVAAAADAAAVLSTADPWQPGAIRGAAGLQFALPVLQTATPPHTDRPLIAIDPEGEERRVPRYAVLAFGSERHGLSPELKASADALVRIPMRAGVSSLNLATAVAATLYGLVVDNVNVTVRE</sequence>
<accession>A0ABT4RNM6</accession>